<dbReference type="PANTHER" id="PTHR11022">
    <property type="entry name" value="PEPTIDOGLYCAN RECOGNITION PROTEIN"/>
    <property type="match status" value="1"/>
</dbReference>
<dbReference type="AlphaFoldDB" id="A0A0F9H908"/>
<accession>A0A0F9H908</accession>
<sequence>MTTIQPGLIYLTRTEWGTRTDIPRLGHPVNRLDRTEAIMHHTVIIDNDATPNRWETLAEVKAKMVQLQTIRPDLGLDVPYNFVAFHMADGSLIICEGRGFDRTGAHTHAHNTRGIATAGQGNFQIGQSLTSYIDHWSRWWGYQKFDMGMENLGSVHPARGIAFGHLDFISTGCPGDNLYAIIPQLTFQAAEEDDMAKFIQRAGQGPLFVTDGIWKWGVPSPAVRDDLIKTGLVSGGVIQLEAATFDRLQQTHGQPAASGGITFEEAVEASKMANRDGTG</sequence>
<dbReference type="PANTHER" id="PTHR11022:SF41">
    <property type="entry name" value="PEPTIDOGLYCAN-RECOGNITION PROTEIN LC-RELATED"/>
    <property type="match status" value="1"/>
</dbReference>
<dbReference type="EMBL" id="LAZR01025531">
    <property type="protein sequence ID" value="KKL71632.1"/>
    <property type="molecule type" value="Genomic_DNA"/>
</dbReference>
<dbReference type="GO" id="GO:0008745">
    <property type="term" value="F:N-acetylmuramoyl-L-alanine amidase activity"/>
    <property type="evidence" value="ECO:0007669"/>
    <property type="project" value="InterPro"/>
</dbReference>
<dbReference type="SUPFAM" id="SSF55846">
    <property type="entry name" value="N-acetylmuramoyl-L-alanine amidase-like"/>
    <property type="match status" value="1"/>
</dbReference>
<proteinExistence type="predicted"/>
<dbReference type="InterPro" id="IPR015510">
    <property type="entry name" value="PGRP"/>
</dbReference>
<evidence type="ECO:0000313" key="1">
    <source>
        <dbReference type="EMBL" id="KKL71632.1"/>
    </source>
</evidence>
<dbReference type="GO" id="GO:0009253">
    <property type="term" value="P:peptidoglycan catabolic process"/>
    <property type="evidence" value="ECO:0007669"/>
    <property type="project" value="InterPro"/>
</dbReference>
<name>A0A0F9H908_9ZZZZ</name>
<organism evidence="1">
    <name type="scientific">marine sediment metagenome</name>
    <dbReference type="NCBI Taxonomy" id="412755"/>
    <lineage>
        <taxon>unclassified sequences</taxon>
        <taxon>metagenomes</taxon>
        <taxon>ecological metagenomes</taxon>
    </lineage>
</organism>
<evidence type="ECO:0008006" key="2">
    <source>
        <dbReference type="Google" id="ProtNLM"/>
    </source>
</evidence>
<dbReference type="InterPro" id="IPR036505">
    <property type="entry name" value="Amidase/PGRP_sf"/>
</dbReference>
<reference evidence="1" key="1">
    <citation type="journal article" date="2015" name="Nature">
        <title>Complex archaea that bridge the gap between prokaryotes and eukaryotes.</title>
        <authorList>
            <person name="Spang A."/>
            <person name="Saw J.H."/>
            <person name="Jorgensen S.L."/>
            <person name="Zaremba-Niedzwiedzka K."/>
            <person name="Martijn J."/>
            <person name="Lind A.E."/>
            <person name="van Eijk R."/>
            <person name="Schleper C."/>
            <person name="Guy L."/>
            <person name="Ettema T.J."/>
        </authorList>
    </citation>
    <scope>NUCLEOTIDE SEQUENCE</scope>
</reference>
<comment type="caution">
    <text evidence="1">The sequence shown here is derived from an EMBL/GenBank/DDBJ whole genome shotgun (WGS) entry which is preliminary data.</text>
</comment>
<gene>
    <name evidence="1" type="ORF">LCGC14_2092980</name>
</gene>
<dbReference type="Gene3D" id="3.40.80.10">
    <property type="entry name" value="Peptidoglycan recognition protein-like"/>
    <property type="match status" value="1"/>
</dbReference>
<protein>
    <recommendedName>
        <fullName evidence="2">N-acetylmuramoyl-L-alanine amidase domain-containing protein</fullName>
    </recommendedName>
</protein>